<keyword evidence="2" id="KW-1185">Reference proteome</keyword>
<gene>
    <name evidence="1" type="ORF">MILVUS5_LOCUS33037</name>
</gene>
<organism evidence="1 2">
    <name type="scientific">Trifolium pratense</name>
    <name type="common">Red clover</name>
    <dbReference type="NCBI Taxonomy" id="57577"/>
    <lineage>
        <taxon>Eukaryota</taxon>
        <taxon>Viridiplantae</taxon>
        <taxon>Streptophyta</taxon>
        <taxon>Embryophyta</taxon>
        <taxon>Tracheophyta</taxon>
        <taxon>Spermatophyta</taxon>
        <taxon>Magnoliopsida</taxon>
        <taxon>eudicotyledons</taxon>
        <taxon>Gunneridae</taxon>
        <taxon>Pentapetalae</taxon>
        <taxon>rosids</taxon>
        <taxon>fabids</taxon>
        <taxon>Fabales</taxon>
        <taxon>Fabaceae</taxon>
        <taxon>Papilionoideae</taxon>
        <taxon>50 kb inversion clade</taxon>
        <taxon>NPAAA clade</taxon>
        <taxon>Hologalegina</taxon>
        <taxon>IRL clade</taxon>
        <taxon>Trifolieae</taxon>
        <taxon>Trifolium</taxon>
    </lineage>
</organism>
<comment type="caution">
    <text evidence="1">The sequence shown here is derived from an EMBL/GenBank/DDBJ whole genome shotgun (WGS) entry which is preliminary data.</text>
</comment>
<dbReference type="Proteomes" id="UP001177021">
    <property type="component" value="Unassembled WGS sequence"/>
</dbReference>
<evidence type="ECO:0000313" key="2">
    <source>
        <dbReference type="Proteomes" id="UP001177021"/>
    </source>
</evidence>
<evidence type="ECO:0000313" key="1">
    <source>
        <dbReference type="EMBL" id="CAJ2668678.1"/>
    </source>
</evidence>
<proteinExistence type="predicted"/>
<dbReference type="EMBL" id="CASHSV030000513">
    <property type="protein sequence ID" value="CAJ2668678.1"/>
    <property type="molecule type" value="Genomic_DNA"/>
</dbReference>
<name>A0ACB0LJ64_TRIPR</name>
<sequence>MLQFSGSTHFTPQEYDDGKISRYVFEFVRFEDLHKRFDNQSHADVIGVIIEITPIEERTTANGKVDIMSLYLRNESGDMFRVTLWDDHVSMFEKKLKKYKHATLEPNVAIFTSTLVKQYQGEYLVQSSRSTTIYINIDVPEAIKLAQSSNLDLPLHPKVNKVKTISELLDIAASGSNMNVVYHCAATVDDILVKNGWYYVSCPDCRKTISPTETNFRCDHCKVDIEYPKTRFRLELQVKDRTDTAIFVLFDEIAEQVVHVKLGDLTSNLENGNEGSSELPEQLLNIIGTTHVFQVRMSSYFESRGRRSFTANKILKPTVKLEPEDTVANVCSPSSGPPAVKTPILARKRRRLILHSSPDSADVDQKDIVEDLDD</sequence>
<protein>
    <submittedName>
        <fullName evidence="1">Uncharacterized protein</fullName>
    </submittedName>
</protein>
<reference evidence="1" key="1">
    <citation type="submission" date="2023-10" db="EMBL/GenBank/DDBJ databases">
        <authorList>
            <person name="Rodriguez Cubillos JULIANA M."/>
            <person name="De Vega J."/>
        </authorList>
    </citation>
    <scope>NUCLEOTIDE SEQUENCE</scope>
</reference>
<accession>A0ACB0LJ64</accession>